<evidence type="ECO:0000313" key="8">
    <source>
        <dbReference type="Proteomes" id="UP001610563"/>
    </source>
</evidence>
<keyword evidence="5" id="KW-0560">Oxidoreductase</keyword>
<evidence type="ECO:0000256" key="4">
    <source>
        <dbReference type="ARBA" id="ARBA00022827"/>
    </source>
</evidence>
<comment type="caution">
    <text evidence="7">The sequence shown here is derived from an EMBL/GenBank/DDBJ whole genome shotgun (WGS) entry which is preliminary data.</text>
</comment>
<evidence type="ECO:0000256" key="1">
    <source>
        <dbReference type="ARBA" id="ARBA00001974"/>
    </source>
</evidence>
<comment type="similarity">
    <text evidence="2">Belongs to the FAD-binding monooxygenase family.</text>
</comment>
<dbReference type="InterPro" id="IPR020946">
    <property type="entry name" value="Flavin_mOase-like"/>
</dbReference>
<evidence type="ECO:0000256" key="2">
    <source>
        <dbReference type="ARBA" id="ARBA00010139"/>
    </source>
</evidence>
<keyword evidence="3" id="KW-0285">Flavoprotein</keyword>
<dbReference type="Gene3D" id="3.50.50.60">
    <property type="entry name" value="FAD/NAD(P)-binding domain"/>
    <property type="match status" value="2"/>
</dbReference>
<protein>
    <recommendedName>
        <fullName evidence="9">Flavin-binding monooxygenase</fullName>
    </recommendedName>
</protein>
<accession>A0ABR4GHE9</accession>
<feature type="compositionally biased region" description="Polar residues" evidence="6">
    <location>
        <begin position="11"/>
        <end position="21"/>
    </location>
</feature>
<dbReference type="PANTHER" id="PTHR42877:SF7">
    <property type="entry name" value="FLAVIN-BINDING MONOOXYGENASE-RELATED"/>
    <property type="match status" value="1"/>
</dbReference>
<comment type="cofactor">
    <cofactor evidence="1">
        <name>FAD</name>
        <dbReference type="ChEBI" id="CHEBI:57692"/>
    </cofactor>
</comment>
<evidence type="ECO:0000313" key="7">
    <source>
        <dbReference type="EMBL" id="KAL2798490.1"/>
    </source>
</evidence>
<sequence>MMKRLSRALGRSTSDPKVNQVSEVQPPVVQTNGVEVTTVQAAPAGPWILEERSIDATRPMRVVVIGSGISGIIASIRLRQRIGKLDLCVYEKNADIGGTWLENRYPGCACDIPAHTYQATFEPNKDWSTFYAAAPEIHNYWKRVSDKYGCEKHIQFKRQVVGATWDAAACKWKLQVKNTDSGEIFEDTCDVVVSASGALNEWKWPSIEGLHDFKGKLLHSACWDESYDYSGKRVAVIGNGSSGIQIVPGMLPKVTHLDHYIRGKTWLSPTFAREQIDKRNSELENFSFTPEEIEAFKKDHSVYQEFRKEIEKELQSVHGATLVGTPEQLGTTEFFTENMKRRLRRKPELADDLMPAFPPICRRLTPGPGYLEALTDDKVDVISSPIVKIVQDGVVTADGKHHPADAIVCATGFDTTFTPRFPITGENGLSLAKRWEETPENYLSLAVDGFPNYFICLGPNAALGEGNLLLLIEKEIDYVTFCLQKMQRDNIRAMQVRKEAVERFRRHCDQYFSRTVFSLECRSWYKGGSLNGRITALWPGSSLHAMKALAYPRWEDYTYEYVNDNPNGWIGDGWAEDERNKIINVDYLDDDQIDFPTAVIAKAMEHVKEHVNGVNSVNGRLPN</sequence>
<dbReference type="PRINTS" id="PR00368">
    <property type="entry name" value="FADPNR"/>
</dbReference>
<keyword evidence="8" id="KW-1185">Reference proteome</keyword>
<evidence type="ECO:0008006" key="9">
    <source>
        <dbReference type="Google" id="ProtNLM"/>
    </source>
</evidence>
<organism evidence="7 8">
    <name type="scientific">Aspergillus keveii</name>
    <dbReference type="NCBI Taxonomy" id="714993"/>
    <lineage>
        <taxon>Eukaryota</taxon>
        <taxon>Fungi</taxon>
        <taxon>Dikarya</taxon>
        <taxon>Ascomycota</taxon>
        <taxon>Pezizomycotina</taxon>
        <taxon>Eurotiomycetes</taxon>
        <taxon>Eurotiomycetidae</taxon>
        <taxon>Eurotiales</taxon>
        <taxon>Aspergillaceae</taxon>
        <taxon>Aspergillus</taxon>
        <taxon>Aspergillus subgen. Nidulantes</taxon>
    </lineage>
</organism>
<feature type="region of interest" description="Disordered" evidence="6">
    <location>
        <begin position="1"/>
        <end position="21"/>
    </location>
</feature>
<proteinExistence type="inferred from homology"/>
<dbReference type="SUPFAM" id="SSF51905">
    <property type="entry name" value="FAD/NAD(P)-binding domain"/>
    <property type="match status" value="3"/>
</dbReference>
<gene>
    <name evidence="7" type="ORF">BJX66DRAFT_295783</name>
</gene>
<dbReference type="InterPro" id="IPR036188">
    <property type="entry name" value="FAD/NAD-bd_sf"/>
</dbReference>
<dbReference type="Pfam" id="PF00743">
    <property type="entry name" value="FMO-like"/>
    <property type="match status" value="1"/>
</dbReference>
<keyword evidence="4" id="KW-0274">FAD</keyword>
<dbReference type="InterPro" id="IPR051209">
    <property type="entry name" value="FAD-bind_Monooxygenase_sf"/>
</dbReference>
<dbReference type="Proteomes" id="UP001610563">
    <property type="component" value="Unassembled WGS sequence"/>
</dbReference>
<dbReference type="EMBL" id="JBFTWV010000013">
    <property type="protein sequence ID" value="KAL2798490.1"/>
    <property type="molecule type" value="Genomic_DNA"/>
</dbReference>
<name>A0ABR4GHE9_9EURO</name>
<evidence type="ECO:0000256" key="3">
    <source>
        <dbReference type="ARBA" id="ARBA00022630"/>
    </source>
</evidence>
<evidence type="ECO:0000256" key="6">
    <source>
        <dbReference type="SAM" id="MobiDB-lite"/>
    </source>
</evidence>
<dbReference type="PANTHER" id="PTHR42877">
    <property type="entry name" value="L-ORNITHINE N(5)-MONOOXYGENASE-RELATED"/>
    <property type="match status" value="1"/>
</dbReference>
<evidence type="ECO:0000256" key="5">
    <source>
        <dbReference type="ARBA" id="ARBA00023002"/>
    </source>
</evidence>
<reference evidence="7 8" key="1">
    <citation type="submission" date="2024-07" db="EMBL/GenBank/DDBJ databases">
        <title>Section-level genome sequencing and comparative genomics of Aspergillus sections Usti and Cavernicolus.</title>
        <authorList>
            <consortium name="Lawrence Berkeley National Laboratory"/>
            <person name="Nybo J.L."/>
            <person name="Vesth T.C."/>
            <person name="Theobald S."/>
            <person name="Frisvad J.C."/>
            <person name="Larsen T.O."/>
            <person name="Kjaerboelling I."/>
            <person name="Rothschild-Mancinelli K."/>
            <person name="Lyhne E.K."/>
            <person name="Kogle M.E."/>
            <person name="Barry K."/>
            <person name="Clum A."/>
            <person name="Na H."/>
            <person name="Ledsgaard L."/>
            <person name="Lin J."/>
            <person name="Lipzen A."/>
            <person name="Kuo A."/>
            <person name="Riley R."/>
            <person name="Mondo S."/>
            <person name="Labutti K."/>
            <person name="Haridas S."/>
            <person name="Pangalinan J."/>
            <person name="Salamov A.A."/>
            <person name="Simmons B.A."/>
            <person name="Magnuson J.K."/>
            <person name="Chen J."/>
            <person name="Drula E."/>
            <person name="Henrissat B."/>
            <person name="Wiebenga A."/>
            <person name="Lubbers R.J."/>
            <person name="Gomes A.C."/>
            <person name="Makela M.R."/>
            <person name="Stajich J."/>
            <person name="Grigoriev I.V."/>
            <person name="Mortensen U.H."/>
            <person name="De Vries R.P."/>
            <person name="Baker S.E."/>
            <person name="Andersen M.R."/>
        </authorList>
    </citation>
    <scope>NUCLEOTIDE SEQUENCE [LARGE SCALE GENOMIC DNA]</scope>
    <source>
        <strain evidence="7 8">CBS 209.92</strain>
    </source>
</reference>